<proteinExistence type="predicted"/>
<dbReference type="OrthoDB" id="4064873at2759"/>
<feature type="region of interest" description="Disordered" evidence="6">
    <location>
        <begin position="621"/>
        <end position="642"/>
    </location>
</feature>
<evidence type="ECO:0000256" key="2">
    <source>
        <dbReference type="ARBA" id="ARBA00023015"/>
    </source>
</evidence>
<accession>A0A8J8W6S1</accession>
<dbReference type="GO" id="GO:0008270">
    <property type="term" value="F:zinc ion binding"/>
    <property type="evidence" value="ECO:0007669"/>
    <property type="project" value="InterPro"/>
</dbReference>
<dbReference type="Pfam" id="PF04082">
    <property type="entry name" value="Fungal_trans"/>
    <property type="match status" value="1"/>
</dbReference>
<keyword evidence="4" id="KW-0804">Transcription</keyword>
<evidence type="ECO:0000256" key="4">
    <source>
        <dbReference type="ARBA" id="ARBA00023163"/>
    </source>
</evidence>
<keyword evidence="9" id="KW-1185">Reference proteome</keyword>
<dbReference type="GO" id="GO:0000981">
    <property type="term" value="F:DNA-binding transcription factor activity, RNA polymerase II-specific"/>
    <property type="evidence" value="ECO:0007669"/>
    <property type="project" value="InterPro"/>
</dbReference>
<dbReference type="SMART" id="SM00066">
    <property type="entry name" value="GAL4"/>
    <property type="match status" value="1"/>
</dbReference>
<feature type="region of interest" description="Disordered" evidence="6">
    <location>
        <begin position="56"/>
        <end position="130"/>
    </location>
</feature>
<dbReference type="InterPro" id="IPR051127">
    <property type="entry name" value="Fungal_SecMet_Regulators"/>
</dbReference>
<dbReference type="Proteomes" id="UP000631181">
    <property type="component" value="Unassembled WGS sequence"/>
</dbReference>
<dbReference type="PANTHER" id="PTHR47424">
    <property type="entry name" value="REGULATORY PROTEIN GAL4"/>
    <property type="match status" value="1"/>
</dbReference>
<feature type="domain" description="Zn(2)-C6 fungal-type" evidence="7">
    <location>
        <begin position="17"/>
        <end position="46"/>
    </location>
</feature>
<organism evidence="8 9">
    <name type="scientific">Penicillium ucsense</name>
    <dbReference type="NCBI Taxonomy" id="2839758"/>
    <lineage>
        <taxon>Eukaryota</taxon>
        <taxon>Fungi</taxon>
        <taxon>Dikarya</taxon>
        <taxon>Ascomycota</taxon>
        <taxon>Pezizomycotina</taxon>
        <taxon>Eurotiomycetes</taxon>
        <taxon>Eurotiomycetidae</taxon>
        <taxon>Eurotiales</taxon>
        <taxon>Aspergillaceae</taxon>
        <taxon>Penicillium</taxon>
    </lineage>
</organism>
<evidence type="ECO:0000256" key="3">
    <source>
        <dbReference type="ARBA" id="ARBA00023125"/>
    </source>
</evidence>
<dbReference type="EMBL" id="WIWV01000023">
    <property type="protein sequence ID" value="KAF7717770.1"/>
    <property type="molecule type" value="Genomic_DNA"/>
</dbReference>
<feature type="compositionally biased region" description="Polar residues" evidence="6">
    <location>
        <begin position="633"/>
        <end position="642"/>
    </location>
</feature>
<comment type="caution">
    <text evidence="8">The sequence shown here is derived from an EMBL/GenBank/DDBJ whole genome shotgun (WGS) entry which is preliminary data.</text>
</comment>
<keyword evidence="5" id="KW-0539">Nucleus</keyword>
<dbReference type="InterPro" id="IPR036864">
    <property type="entry name" value="Zn2-C6_fun-type_DNA-bd_sf"/>
</dbReference>
<dbReference type="SMART" id="SM00906">
    <property type="entry name" value="Fungal_trans"/>
    <property type="match status" value="1"/>
</dbReference>
<name>A0A8J8W6S1_9EURO</name>
<feature type="compositionally biased region" description="Basic and acidic residues" evidence="6">
    <location>
        <begin position="97"/>
        <end position="112"/>
    </location>
</feature>
<dbReference type="GO" id="GO:0000978">
    <property type="term" value="F:RNA polymerase II cis-regulatory region sequence-specific DNA binding"/>
    <property type="evidence" value="ECO:0007669"/>
    <property type="project" value="TreeGrafter"/>
</dbReference>
<gene>
    <name evidence="8" type="ORF">PECM_003848</name>
</gene>
<dbReference type="PANTHER" id="PTHR47424:SF9">
    <property type="entry name" value="TAH-2"/>
    <property type="match status" value="1"/>
</dbReference>
<keyword evidence="3" id="KW-0238">DNA-binding</keyword>
<dbReference type="CDD" id="cd12148">
    <property type="entry name" value="fungal_TF_MHR"/>
    <property type="match status" value="1"/>
</dbReference>
<reference evidence="8" key="1">
    <citation type="journal article" date="2020" name="Front. Microbiol.">
        <title>Gene regulatory networks of Penicillium echinulatum 2HH and Penicillium oxalicum 114-2 inferred by a computational biology approach.</title>
        <authorList>
            <person name="Lenz A.R."/>
            <person name="Galan-Vasquez E."/>
            <person name="Balbinot E."/>
            <person name="De Abreu F.P."/>
            <person name="De Oliveira N.S."/>
            <person name="Da Rosa L.O."/>
            <person name="De Avila E Silva S."/>
            <person name="Camassola M."/>
            <person name="Dillon A.J.P."/>
            <person name="Perez-Rueda E."/>
        </authorList>
    </citation>
    <scope>NUCLEOTIDE SEQUENCE</scope>
    <source>
        <strain evidence="8">S1M29</strain>
    </source>
</reference>
<dbReference type="AlphaFoldDB" id="A0A8J8W6S1"/>
<keyword evidence="1" id="KW-0479">Metal-binding</keyword>
<feature type="compositionally biased region" description="Polar residues" evidence="6">
    <location>
        <begin position="73"/>
        <end position="95"/>
    </location>
</feature>
<evidence type="ECO:0000259" key="7">
    <source>
        <dbReference type="PROSITE" id="PS50048"/>
    </source>
</evidence>
<dbReference type="PROSITE" id="PS00463">
    <property type="entry name" value="ZN2_CY6_FUNGAL_1"/>
    <property type="match status" value="1"/>
</dbReference>
<dbReference type="CDD" id="cd00067">
    <property type="entry name" value="GAL4"/>
    <property type="match status" value="1"/>
</dbReference>
<evidence type="ECO:0000256" key="6">
    <source>
        <dbReference type="SAM" id="MobiDB-lite"/>
    </source>
</evidence>
<dbReference type="InterPro" id="IPR007219">
    <property type="entry name" value="XnlR_reg_dom"/>
</dbReference>
<evidence type="ECO:0000256" key="5">
    <source>
        <dbReference type="ARBA" id="ARBA00023242"/>
    </source>
</evidence>
<dbReference type="GO" id="GO:0006351">
    <property type="term" value="P:DNA-templated transcription"/>
    <property type="evidence" value="ECO:0007669"/>
    <property type="project" value="InterPro"/>
</dbReference>
<sequence>MGRPKVLPANRLRANTACTTCRASKKRCSGSFPCTNCIHKGRAQTCIPFKSASSFRSPTLTRARREPAASRQPVGTSPASPCQESRFNNMQSTRPSRFREGSPSDQQLERSFENGSRSPEATHRTHPRMLRNLQGERVYVGKAASLSFLQLLRETVTQHIGPSQFSHNYRSEDMLETEAQHDLLDFSEDSCSLEARRNFIQKFSIATSGLIYLGQDTTKLLTEPQILNSGRGLIHAAIGDLMIAIGAQSCPNDADNVRAMRFFAERGQRRAFTNMLEDPSLDLVRVFLLLSYYMFGACRRNAAFMYLGVATRAAVALGLHVDSSGTSSPAGQTSRSQIWMSLCTVDLLTSSILGRPAATAGLLSWSRVDLVLDSSPVAAGLLASYQVALVVDEITTRLYSKRAASTETADSLLAKLNSWSSLLPESLRTPLLKDDDPDASQERIIGNMHVACFYHFAVILVTRPFLITTLSVRLARLHQTLTAVTSREPLEEDPAHSRLAAACIDSAVYMLQTCREVHQSEMLLKQMTILKALTFAAALVLGFSMFSHRSVDTEVDNAFSGALQILQMLSHQSAQAAHYLDILTLLESAIKQQRQRLSAQARQRRSQYVNRIFSLSETPSLARDQDQGPEICQGSSSTPVQTQGGLSFPWTSDDVEGVPFTPPIVDGGFLDWEGMELPLWDSFPFTEPGSSILPGAVME</sequence>
<protein>
    <submittedName>
        <fullName evidence="8">Fungal Zn(2)-Cys(6) binuclear cluster domain-containing protein</fullName>
    </submittedName>
</protein>
<evidence type="ECO:0000313" key="9">
    <source>
        <dbReference type="Proteomes" id="UP000631181"/>
    </source>
</evidence>
<dbReference type="Pfam" id="PF00172">
    <property type="entry name" value="Zn_clus"/>
    <property type="match status" value="1"/>
</dbReference>
<keyword evidence="2" id="KW-0805">Transcription regulation</keyword>
<dbReference type="GO" id="GO:0005634">
    <property type="term" value="C:nucleus"/>
    <property type="evidence" value="ECO:0007669"/>
    <property type="project" value="TreeGrafter"/>
</dbReference>
<dbReference type="Gene3D" id="4.10.240.10">
    <property type="entry name" value="Zn(2)-C6 fungal-type DNA-binding domain"/>
    <property type="match status" value="1"/>
</dbReference>
<dbReference type="InterPro" id="IPR001138">
    <property type="entry name" value="Zn2Cys6_DnaBD"/>
</dbReference>
<dbReference type="PROSITE" id="PS50048">
    <property type="entry name" value="ZN2_CY6_FUNGAL_2"/>
    <property type="match status" value="1"/>
</dbReference>
<evidence type="ECO:0000313" key="8">
    <source>
        <dbReference type="EMBL" id="KAF7717770.1"/>
    </source>
</evidence>
<dbReference type="GO" id="GO:0000435">
    <property type="term" value="P:positive regulation of transcription from RNA polymerase II promoter by galactose"/>
    <property type="evidence" value="ECO:0007669"/>
    <property type="project" value="TreeGrafter"/>
</dbReference>
<dbReference type="SUPFAM" id="SSF57701">
    <property type="entry name" value="Zn2/Cys6 DNA-binding domain"/>
    <property type="match status" value="1"/>
</dbReference>
<evidence type="ECO:0000256" key="1">
    <source>
        <dbReference type="ARBA" id="ARBA00022723"/>
    </source>
</evidence>